<sequence>MKKPGIVMTITKEDVGYSAYAYIKPYSINTQGDTFEELQEMIIDAVNLSFEEEGFTYTIDEIKFKLDLESFFAFYKVINAKALSKRIGMNQSLLAQYIRGIKKPSPAQTKRILDGVQQIGRELAEIQFIETMGAPKTVAKSRARSAVSK</sequence>
<dbReference type="AlphaFoldDB" id="A0A9D7XSS3"/>
<name>A0A9D7XSS3_9BACT</name>
<accession>A0A9D7XSS3</accession>
<dbReference type="Gene3D" id="3.30.160.250">
    <property type="match status" value="1"/>
</dbReference>
<gene>
    <name evidence="1" type="ORF">IPP15_06170</name>
</gene>
<evidence type="ECO:0000313" key="1">
    <source>
        <dbReference type="EMBL" id="MBK9982002.1"/>
    </source>
</evidence>
<proteinExistence type="predicted"/>
<reference evidence="1 2" key="1">
    <citation type="submission" date="2020-10" db="EMBL/GenBank/DDBJ databases">
        <title>Connecting structure to function with the recovery of over 1000 high-quality activated sludge metagenome-assembled genomes encoding full-length rRNA genes using long-read sequencing.</title>
        <authorList>
            <person name="Singleton C.M."/>
            <person name="Petriglieri F."/>
            <person name="Kristensen J.M."/>
            <person name="Kirkegaard R.H."/>
            <person name="Michaelsen T.Y."/>
            <person name="Andersen M.H."/>
            <person name="Karst S.M."/>
            <person name="Dueholm M.S."/>
            <person name="Nielsen P.H."/>
            <person name="Albertsen M."/>
        </authorList>
    </citation>
    <scope>NUCLEOTIDE SEQUENCE [LARGE SCALE GENOMIC DNA]</scope>
    <source>
        <strain evidence="1">Ribe_18-Q3-R11-54_MAXAC.273</strain>
    </source>
</reference>
<dbReference type="EMBL" id="JADKGY010000001">
    <property type="protein sequence ID" value="MBK9982002.1"/>
    <property type="molecule type" value="Genomic_DNA"/>
</dbReference>
<protein>
    <submittedName>
        <fullName evidence="1">XRE family transcriptional regulator</fullName>
    </submittedName>
</protein>
<dbReference type="Proteomes" id="UP000808337">
    <property type="component" value="Unassembled WGS sequence"/>
</dbReference>
<evidence type="ECO:0000313" key="2">
    <source>
        <dbReference type="Proteomes" id="UP000808337"/>
    </source>
</evidence>
<organism evidence="1 2">
    <name type="scientific">Candidatus Opimibacter skivensis</name>
    <dbReference type="NCBI Taxonomy" id="2982028"/>
    <lineage>
        <taxon>Bacteria</taxon>
        <taxon>Pseudomonadati</taxon>
        <taxon>Bacteroidota</taxon>
        <taxon>Saprospiria</taxon>
        <taxon>Saprospirales</taxon>
        <taxon>Saprospiraceae</taxon>
        <taxon>Candidatus Opimibacter</taxon>
    </lineage>
</organism>
<comment type="caution">
    <text evidence="1">The sequence shown here is derived from an EMBL/GenBank/DDBJ whole genome shotgun (WGS) entry which is preliminary data.</text>
</comment>